<organism evidence="3 4">
    <name type="scientific">Thelohanellus kitauei</name>
    <name type="common">Myxosporean</name>
    <dbReference type="NCBI Taxonomy" id="669202"/>
    <lineage>
        <taxon>Eukaryota</taxon>
        <taxon>Metazoa</taxon>
        <taxon>Cnidaria</taxon>
        <taxon>Myxozoa</taxon>
        <taxon>Myxosporea</taxon>
        <taxon>Bivalvulida</taxon>
        <taxon>Platysporina</taxon>
        <taxon>Myxobolidae</taxon>
        <taxon>Thelohanellus</taxon>
    </lineage>
</organism>
<feature type="compositionally biased region" description="Basic and acidic residues" evidence="1">
    <location>
        <begin position="146"/>
        <end position="159"/>
    </location>
</feature>
<dbReference type="AlphaFoldDB" id="A0A0C2MFF1"/>
<name>A0A0C2MFF1_THEKT</name>
<dbReference type="InterPro" id="IPR000938">
    <property type="entry name" value="CAP-Gly_domain"/>
</dbReference>
<keyword evidence="3" id="KW-0121">Carboxypeptidase</keyword>
<dbReference type="GO" id="GO:0006518">
    <property type="term" value="P:peptide metabolic process"/>
    <property type="evidence" value="ECO:0007669"/>
    <property type="project" value="TreeGrafter"/>
</dbReference>
<evidence type="ECO:0000313" key="4">
    <source>
        <dbReference type="Proteomes" id="UP000031668"/>
    </source>
</evidence>
<dbReference type="EMBL" id="JWZT01003673">
    <property type="protein sequence ID" value="KII65896.1"/>
    <property type="molecule type" value="Genomic_DNA"/>
</dbReference>
<dbReference type="SUPFAM" id="SSF74924">
    <property type="entry name" value="Cap-Gly domain"/>
    <property type="match status" value="1"/>
</dbReference>
<dbReference type="CDD" id="cd11308">
    <property type="entry name" value="Peptidase_M14NE-CP-C_like"/>
    <property type="match status" value="1"/>
</dbReference>
<dbReference type="OrthoDB" id="10249045at2759"/>
<evidence type="ECO:0000313" key="3">
    <source>
        <dbReference type="EMBL" id="KII65896.1"/>
    </source>
</evidence>
<dbReference type="InterPro" id="IPR036859">
    <property type="entry name" value="CAP-Gly_dom_sf"/>
</dbReference>
<dbReference type="Pfam" id="PF13620">
    <property type="entry name" value="CarboxypepD_reg"/>
    <property type="match status" value="1"/>
</dbReference>
<dbReference type="InterPro" id="IPR050753">
    <property type="entry name" value="Peptidase_M14_domain"/>
</dbReference>
<dbReference type="Proteomes" id="UP000031668">
    <property type="component" value="Unassembled WGS sequence"/>
</dbReference>
<dbReference type="Gene3D" id="2.30.30.190">
    <property type="entry name" value="CAP Gly-rich-like domain"/>
    <property type="match status" value="1"/>
</dbReference>
<comment type="caution">
    <text evidence="3">The sequence shown here is derived from an EMBL/GenBank/DDBJ whole genome shotgun (WGS) entry which is preliminary data.</text>
</comment>
<protein>
    <submittedName>
        <fullName evidence="3">Carboxypeptidase N catalytic chain</fullName>
    </submittedName>
</protein>
<evidence type="ECO:0000256" key="1">
    <source>
        <dbReference type="SAM" id="MobiDB-lite"/>
    </source>
</evidence>
<sequence length="294" mass="33193">MISYQHCRPWFTNSESVLACFSALRGIKGMVVDSNNNPLKDVHISISDRKHDVKTAVDGDYWRLVLPGTYEVTARLRGYDTQTRIVTVENALATWINFTLFKTAPDPSVNALGHVSPFQKSLNLMIFESDGRDSPDSDDHSEEEVDQKHETSSESDADEIRGFDYSIDSKLIKSQPKEPLAYTKPKYTLPANQINSKKEEMKPFKNVNPDFTINEMLTCQIPGRTQNLSGKLKWSGTIPELANHTSTPLESIILGLELMKSDDLATDGTFLGKRYFTTKPNHAYFIPKNLCKRI</sequence>
<keyword evidence="3" id="KW-0378">Hydrolase</keyword>
<gene>
    <name evidence="3" type="ORF">RF11_03290</name>
</gene>
<keyword evidence="4" id="KW-1185">Reference proteome</keyword>
<reference evidence="3 4" key="1">
    <citation type="journal article" date="2014" name="Genome Biol. Evol.">
        <title>The genome of the myxosporean Thelohanellus kitauei shows adaptations to nutrient acquisition within its fish host.</title>
        <authorList>
            <person name="Yang Y."/>
            <person name="Xiong J."/>
            <person name="Zhou Z."/>
            <person name="Huo F."/>
            <person name="Miao W."/>
            <person name="Ran C."/>
            <person name="Liu Y."/>
            <person name="Zhang J."/>
            <person name="Feng J."/>
            <person name="Wang M."/>
            <person name="Wang M."/>
            <person name="Wang L."/>
            <person name="Yao B."/>
        </authorList>
    </citation>
    <scope>NUCLEOTIDE SEQUENCE [LARGE SCALE GENOMIC DNA]</scope>
    <source>
        <strain evidence="3">Wuqing</strain>
    </source>
</reference>
<feature type="region of interest" description="Disordered" evidence="1">
    <location>
        <begin position="129"/>
        <end position="159"/>
    </location>
</feature>
<evidence type="ECO:0000259" key="2">
    <source>
        <dbReference type="SMART" id="SM01052"/>
    </source>
</evidence>
<dbReference type="PANTHER" id="PTHR11532:SF73">
    <property type="entry name" value="CARBOXYPEPTIDASE D"/>
    <property type="match status" value="1"/>
</dbReference>
<dbReference type="GO" id="GO:0005615">
    <property type="term" value="C:extracellular space"/>
    <property type="evidence" value="ECO:0007669"/>
    <property type="project" value="TreeGrafter"/>
</dbReference>
<feature type="compositionally biased region" description="Basic and acidic residues" evidence="1">
    <location>
        <begin position="129"/>
        <end position="138"/>
    </location>
</feature>
<accession>A0A0C2MFF1</accession>
<feature type="domain" description="CAP-Gly" evidence="2">
    <location>
        <begin position="213"/>
        <end position="292"/>
    </location>
</feature>
<dbReference type="GO" id="GO:0016485">
    <property type="term" value="P:protein processing"/>
    <property type="evidence" value="ECO:0007669"/>
    <property type="project" value="TreeGrafter"/>
</dbReference>
<proteinExistence type="predicted"/>
<dbReference type="GO" id="GO:0004181">
    <property type="term" value="F:metallocarboxypeptidase activity"/>
    <property type="evidence" value="ECO:0007669"/>
    <property type="project" value="TreeGrafter"/>
</dbReference>
<dbReference type="Gene3D" id="2.60.40.1120">
    <property type="entry name" value="Carboxypeptidase-like, regulatory domain"/>
    <property type="match status" value="1"/>
</dbReference>
<keyword evidence="3" id="KW-0645">Protease</keyword>
<dbReference type="SMART" id="SM01052">
    <property type="entry name" value="CAP_GLY"/>
    <property type="match status" value="1"/>
</dbReference>
<dbReference type="SUPFAM" id="SSF49464">
    <property type="entry name" value="Carboxypeptidase regulatory domain-like"/>
    <property type="match status" value="1"/>
</dbReference>
<dbReference type="Pfam" id="PF01302">
    <property type="entry name" value="CAP_GLY"/>
    <property type="match status" value="1"/>
</dbReference>
<dbReference type="InterPro" id="IPR008969">
    <property type="entry name" value="CarboxyPept-like_regulatory"/>
</dbReference>
<dbReference type="PANTHER" id="PTHR11532">
    <property type="entry name" value="PROTEASE M14 CARBOXYPEPTIDASE"/>
    <property type="match status" value="1"/>
</dbReference>
<dbReference type="FunFam" id="2.60.40.1120:FF:000004">
    <property type="entry name" value="Carboxypeptidase E"/>
    <property type="match status" value="1"/>
</dbReference>